<feature type="chain" id="PRO_5042592381" evidence="2">
    <location>
        <begin position="19"/>
        <end position="696"/>
    </location>
</feature>
<evidence type="ECO:0000256" key="1">
    <source>
        <dbReference type="SAM" id="MobiDB-lite"/>
    </source>
</evidence>
<dbReference type="Proteomes" id="UP000075880">
    <property type="component" value="Unassembled WGS sequence"/>
</dbReference>
<feature type="compositionally biased region" description="Basic and acidic residues" evidence="1">
    <location>
        <begin position="282"/>
        <end position="292"/>
    </location>
</feature>
<feature type="compositionally biased region" description="Basic and acidic residues" evidence="1">
    <location>
        <begin position="66"/>
        <end position="97"/>
    </location>
</feature>
<reference evidence="3" key="1">
    <citation type="submission" date="2024-04" db="UniProtKB">
        <authorList>
            <consortium name="EnsemblMetazoa"/>
        </authorList>
    </citation>
    <scope>IDENTIFICATION</scope>
    <source>
        <strain evidence="3">EBRO</strain>
    </source>
</reference>
<dbReference type="AlphaFoldDB" id="A0AAG5D8E1"/>
<feature type="compositionally biased region" description="Polar residues" evidence="1">
    <location>
        <begin position="630"/>
        <end position="650"/>
    </location>
</feature>
<evidence type="ECO:0000256" key="2">
    <source>
        <dbReference type="SAM" id="SignalP"/>
    </source>
</evidence>
<dbReference type="EnsemblMetazoa" id="ENSAATROPT007948">
    <property type="protein sequence ID" value="ENSAATROPP007134"/>
    <property type="gene ID" value="ENSAATROPG006490"/>
</dbReference>
<feature type="compositionally biased region" description="Polar residues" evidence="1">
    <location>
        <begin position="611"/>
        <end position="622"/>
    </location>
</feature>
<feature type="signal peptide" evidence="2">
    <location>
        <begin position="1"/>
        <end position="18"/>
    </location>
</feature>
<name>A0AAG5D8E1_ANOAO</name>
<keyword evidence="4" id="KW-1185">Reference proteome</keyword>
<feature type="compositionally biased region" description="Basic and acidic residues" evidence="1">
    <location>
        <begin position="211"/>
        <end position="233"/>
    </location>
</feature>
<feature type="compositionally biased region" description="Basic and acidic residues" evidence="1">
    <location>
        <begin position="251"/>
        <end position="275"/>
    </location>
</feature>
<accession>A0AAG5D8E1</accession>
<feature type="region of interest" description="Disordered" evidence="1">
    <location>
        <begin position="60"/>
        <end position="120"/>
    </location>
</feature>
<organism evidence="3 4">
    <name type="scientific">Anopheles atroparvus</name>
    <name type="common">European mosquito</name>
    <dbReference type="NCBI Taxonomy" id="41427"/>
    <lineage>
        <taxon>Eukaryota</taxon>
        <taxon>Metazoa</taxon>
        <taxon>Ecdysozoa</taxon>
        <taxon>Arthropoda</taxon>
        <taxon>Hexapoda</taxon>
        <taxon>Insecta</taxon>
        <taxon>Pterygota</taxon>
        <taxon>Neoptera</taxon>
        <taxon>Endopterygota</taxon>
        <taxon>Diptera</taxon>
        <taxon>Nematocera</taxon>
        <taxon>Culicoidea</taxon>
        <taxon>Culicidae</taxon>
        <taxon>Anophelinae</taxon>
        <taxon>Anopheles</taxon>
    </lineage>
</organism>
<feature type="compositionally biased region" description="Basic and acidic residues" evidence="1">
    <location>
        <begin position="492"/>
        <end position="506"/>
    </location>
</feature>
<feature type="compositionally biased region" description="Basic and acidic residues" evidence="1">
    <location>
        <begin position="515"/>
        <end position="537"/>
    </location>
</feature>
<proteinExistence type="predicted"/>
<feature type="region of interest" description="Disordered" evidence="1">
    <location>
        <begin position="208"/>
        <end position="318"/>
    </location>
</feature>
<keyword evidence="2" id="KW-0732">Signal</keyword>
<evidence type="ECO:0000313" key="4">
    <source>
        <dbReference type="Proteomes" id="UP000075880"/>
    </source>
</evidence>
<feature type="region of interest" description="Disordered" evidence="1">
    <location>
        <begin position="492"/>
        <end position="540"/>
    </location>
</feature>
<feature type="region of interest" description="Disordered" evidence="1">
    <location>
        <begin position="580"/>
        <end position="696"/>
    </location>
</feature>
<protein>
    <submittedName>
        <fullName evidence="3">Uncharacterized protein</fullName>
    </submittedName>
</protein>
<feature type="region of interest" description="Disordered" evidence="1">
    <location>
        <begin position="445"/>
        <end position="474"/>
    </location>
</feature>
<feature type="compositionally biased region" description="Low complexity" evidence="1">
    <location>
        <begin position="295"/>
        <end position="305"/>
    </location>
</feature>
<sequence length="696" mass="72783">MKLCLLLVAAVTVVTCYALPVPKEEVFTVYPVNSGLAQNTTELPVDAKPEPPSVPVANVAPTGETVSEKPVENKKEQLKTLPVEEKPVETPVKEESVKAAPSSAVETVAAPSKEAVETRPVDVPAPVSETVLNDTPLVDTSEDDTVGEPEMVVIIEEPVLVSEITEPKLVSGVVEPTVVSGVIEPTLVSGVIGPMVVGGVVETTPVATEAKSAETKEDTAPVEKATGDEKPKADAVTLPQENALKSVDSSQGEKKVDAPAEVAKDEQKKTVEPEVKQTPADNKLEKLTEQPKVEAAAAATQVRSAANDEPKVTAEQKGAVQSVVEVAAEKVEEKKPVEEKPMESKVEVAPEVRAAVAAVEAPKQPALSANDLQPQTEGRAEEKPTKVRAVPIVEGLKVAQPVEAEPAITKIHVTVIQEEIPLRPESVAEQKPVAVAPVAVSEEKKLEPVTTVSVSPAMSEDAGGNKPTAATEVESPVVKTVELKSAPVAVEKPSEVKAEVASDKPAEVQSVESVGKSDAEAKVVEPKPVEAKREEPSVKSSLVEATTVVPSVNAEDATTVVASSEKPEQVVTVQAVPVTEKKPEGEVTTVAVDVKPEAPKSTEQLAKAADGSSQPATTQSSDTVKEVSKDQGNGDSTTVTAAPEADSTTLAPVTEPEPVPTPAKQKGKKQAPLDLKGYRQRLKQMEALTKKSGGSE</sequence>
<feature type="region of interest" description="Disordered" evidence="1">
    <location>
        <begin position="363"/>
        <end position="386"/>
    </location>
</feature>
<evidence type="ECO:0000313" key="3">
    <source>
        <dbReference type="EnsemblMetazoa" id="ENSAATROPP007134"/>
    </source>
</evidence>